<evidence type="ECO:0000313" key="1">
    <source>
        <dbReference type="EMBL" id="GAB76996.1"/>
    </source>
</evidence>
<protein>
    <submittedName>
        <fullName evidence="1">Uncharacterized protein</fullName>
    </submittedName>
</protein>
<keyword evidence="2" id="KW-1185">Reference proteome</keyword>
<accession>K6UL76</accession>
<dbReference type="Proteomes" id="UP000008495">
    <property type="component" value="Unassembled WGS sequence"/>
</dbReference>
<gene>
    <name evidence="1" type="ORF">AUCHE_04_00360</name>
</gene>
<name>K6UL76_9MICO</name>
<evidence type="ECO:0000313" key="2">
    <source>
        <dbReference type="Proteomes" id="UP000008495"/>
    </source>
</evidence>
<proteinExistence type="predicted"/>
<reference evidence="1 2" key="1">
    <citation type="submission" date="2012-08" db="EMBL/GenBank/DDBJ databases">
        <title>Whole genome shotgun sequence of Austwickia chelonae NBRC 105200.</title>
        <authorList>
            <person name="Yoshida I."/>
            <person name="Hosoyama A."/>
            <person name="Tsuchikane K."/>
            <person name="Katsumata H."/>
            <person name="Ando Y."/>
            <person name="Ohji S."/>
            <person name="Hamada M."/>
            <person name="Tamura T."/>
            <person name="Yamazoe A."/>
            <person name="Yamazaki S."/>
            <person name="Fujita N."/>
        </authorList>
    </citation>
    <scope>NUCLEOTIDE SEQUENCE [LARGE SCALE GENOMIC DNA]</scope>
    <source>
        <strain evidence="1 2">NBRC 105200</strain>
    </source>
</reference>
<dbReference type="AlphaFoldDB" id="K6UL76"/>
<organism evidence="1 2">
    <name type="scientific">Austwickia chelonae NBRC 105200</name>
    <dbReference type="NCBI Taxonomy" id="1184607"/>
    <lineage>
        <taxon>Bacteria</taxon>
        <taxon>Bacillati</taxon>
        <taxon>Actinomycetota</taxon>
        <taxon>Actinomycetes</taxon>
        <taxon>Micrococcales</taxon>
        <taxon>Dermatophilaceae</taxon>
        <taxon>Austwickia</taxon>
    </lineage>
</organism>
<sequence length="163" mass="18425">MRREYGHVGGWPVRRGPRHYLDTVVSTRTRAWTVTGRESGLRSPVERERRMDEQLMTSVLGYPWIAGSPFDPEPLSDRRLLGLLWTVGSYMQRDQSSWVSDRCSQLDRLFATRTCTAATLGSDGRFHLLDVTQGGRCGQRRSSRGDVFSIVLTPRTQRGAGVP</sequence>
<dbReference type="EMBL" id="BAGZ01000004">
    <property type="protein sequence ID" value="GAB76996.1"/>
    <property type="molecule type" value="Genomic_DNA"/>
</dbReference>
<comment type="caution">
    <text evidence="1">The sequence shown here is derived from an EMBL/GenBank/DDBJ whole genome shotgun (WGS) entry which is preliminary data.</text>
</comment>